<dbReference type="Pfam" id="PF10332">
    <property type="entry name" value="DUF2418"/>
    <property type="match status" value="1"/>
</dbReference>
<comment type="subcellular location">
    <subcellularLocation>
        <location evidence="1">Nucleus membrane</location>
        <topology evidence="1">Multi-pass membrane protein</topology>
    </subcellularLocation>
</comment>
<keyword evidence="4 9" id="KW-0812">Transmembrane</keyword>
<feature type="transmembrane region" description="Helical" evidence="9">
    <location>
        <begin position="248"/>
        <end position="267"/>
    </location>
</feature>
<dbReference type="AlphaFoldDB" id="A0A1L0B9K4"/>
<feature type="compositionally biased region" description="Polar residues" evidence="8">
    <location>
        <begin position="429"/>
        <end position="450"/>
    </location>
</feature>
<gene>
    <name evidence="10" type="ORF">SAMEA4029010_CIC11G00000002032</name>
</gene>
<dbReference type="GO" id="GO:0031965">
    <property type="term" value="C:nuclear membrane"/>
    <property type="evidence" value="ECO:0007669"/>
    <property type="project" value="UniProtKB-SubCell"/>
</dbReference>
<evidence type="ECO:0000256" key="2">
    <source>
        <dbReference type="ARBA" id="ARBA00007900"/>
    </source>
</evidence>
<evidence type="ECO:0000313" key="10">
    <source>
        <dbReference type="EMBL" id="SGZ47825.1"/>
    </source>
</evidence>
<feature type="region of interest" description="Disordered" evidence="8">
    <location>
        <begin position="402"/>
        <end position="475"/>
    </location>
</feature>
<keyword evidence="11" id="KW-1185">Reference proteome</keyword>
<evidence type="ECO:0000256" key="1">
    <source>
        <dbReference type="ARBA" id="ARBA00004232"/>
    </source>
</evidence>
<feature type="transmembrane region" description="Helical" evidence="9">
    <location>
        <begin position="217"/>
        <end position="236"/>
    </location>
</feature>
<evidence type="ECO:0000313" key="11">
    <source>
        <dbReference type="Proteomes" id="UP000182334"/>
    </source>
</evidence>
<name>A0A1L0B9K4_9ASCO</name>
<accession>A0A1L0B9K4</accession>
<comment type="function">
    <text evidence="7">Member of a perinuclear network that controls recombination at multiple loci to maintain genome stability. Required for rDNA repeat stability.</text>
</comment>
<dbReference type="Proteomes" id="UP000182334">
    <property type="component" value="Chromosome I"/>
</dbReference>
<evidence type="ECO:0000256" key="6">
    <source>
        <dbReference type="ARBA" id="ARBA00023136"/>
    </source>
</evidence>
<dbReference type="EMBL" id="LT635756">
    <property type="protein sequence ID" value="SGZ47825.1"/>
    <property type="molecule type" value="Genomic_DNA"/>
</dbReference>
<evidence type="ECO:0000256" key="4">
    <source>
        <dbReference type="ARBA" id="ARBA00022692"/>
    </source>
</evidence>
<evidence type="ECO:0000256" key="7">
    <source>
        <dbReference type="ARBA" id="ARBA00024979"/>
    </source>
</evidence>
<dbReference type="InterPro" id="IPR018819">
    <property type="entry name" value="Nur1/Mug154"/>
</dbReference>
<evidence type="ECO:0000256" key="5">
    <source>
        <dbReference type="ARBA" id="ARBA00022989"/>
    </source>
</evidence>
<proteinExistence type="inferred from homology"/>
<keyword evidence="6 9" id="KW-0472">Membrane</keyword>
<feature type="transmembrane region" description="Helical" evidence="9">
    <location>
        <begin position="110"/>
        <end position="135"/>
    </location>
</feature>
<protein>
    <recommendedName>
        <fullName evidence="3">Nuclear rim protein 1</fullName>
    </recommendedName>
</protein>
<feature type="compositionally biased region" description="Low complexity" evidence="8">
    <location>
        <begin position="451"/>
        <end position="469"/>
    </location>
</feature>
<evidence type="ECO:0000256" key="9">
    <source>
        <dbReference type="SAM" id="Phobius"/>
    </source>
</evidence>
<organism evidence="10 11">
    <name type="scientific">Sungouiella intermedia</name>
    <dbReference type="NCBI Taxonomy" id="45354"/>
    <lineage>
        <taxon>Eukaryota</taxon>
        <taxon>Fungi</taxon>
        <taxon>Dikarya</taxon>
        <taxon>Ascomycota</taxon>
        <taxon>Saccharomycotina</taxon>
        <taxon>Pichiomycetes</taxon>
        <taxon>Metschnikowiaceae</taxon>
        <taxon>Sungouiella</taxon>
    </lineage>
</organism>
<keyword evidence="5 9" id="KW-1133">Transmembrane helix</keyword>
<evidence type="ECO:0000256" key="8">
    <source>
        <dbReference type="SAM" id="MobiDB-lite"/>
    </source>
</evidence>
<comment type="similarity">
    <text evidence="2">Belongs to the NUR1 family.</text>
</comment>
<dbReference type="PANTHER" id="PTHR28293:SF1">
    <property type="entry name" value="NUCLEAR RIM PROTEIN 1"/>
    <property type="match status" value="1"/>
</dbReference>
<evidence type="ECO:0000256" key="3">
    <source>
        <dbReference type="ARBA" id="ARBA00018310"/>
    </source>
</evidence>
<dbReference type="GO" id="GO:0007096">
    <property type="term" value="P:regulation of exit from mitosis"/>
    <property type="evidence" value="ECO:0007669"/>
    <property type="project" value="TreeGrafter"/>
</dbReference>
<dbReference type="PANTHER" id="PTHR28293">
    <property type="entry name" value="NUCLEAR RIM PROTEIN 1"/>
    <property type="match status" value="1"/>
</dbReference>
<sequence>MGRRRLIRKQPLIDKIRNYPFDVFLSINEARLSIDWDDYIPQTLAIGTGLDWIFTILCKLRNHNIVANARRDNSVFRTDGHTYRNVVSRAIYGNDGVEYSVPHEQKPTHYLAWILTSMLVTIFLASAINATNVLWFPYRSYTLLNTSTSYAKPKGSNVVKQNVSFSPEKGLVGRFLAYFGERSFYETESDSELDTTYEVAPVNKEVWVLKVWDPSPFQLYLFATFSPLLLFTTWLLSTEVALWKTLAVVALHNCLSFWLTSKFLLLISDKQIIYQETFNEYNRKYVIPKTSVLKKNAIVDATYGPSASARMTVHDDEVGHLQNDNAFVTHDINGRQIKSVRGDKIASRATTPMRESLRYLDVLSTGRSRYGSIAELRERPSYIDDTDSQHLGWITLSTPYLPRTGNESFQRTNDTFTRDTFTRPTSRPVSPSKTPSRYAYNTSFSQRTQLSPSRNYSSRPGSPNRSPSPNKRRWQ</sequence>
<dbReference type="OrthoDB" id="3363151at2759"/>
<dbReference type="GO" id="GO:0043007">
    <property type="term" value="P:maintenance of rDNA"/>
    <property type="evidence" value="ECO:0007669"/>
    <property type="project" value="TreeGrafter"/>
</dbReference>
<reference evidence="10 11" key="1">
    <citation type="submission" date="2016-10" db="EMBL/GenBank/DDBJ databases">
        <authorList>
            <person name="de Groot N.N."/>
        </authorList>
    </citation>
    <scope>NUCLEOTIDE SEQUENCE [LARGE SCALE GENOMIC DNA]</scope>
    <source>
        <strain evidence="10 11">CBS 141442</strain>
    </source>
</reference>